<reference evidence="6 7" key="1">
    <citation type="submission" date="2023-07" db="EMBL/GenBank/DDBJ databases">
        <title>Genomic Encyclopedia of Type Strains, Phase IV (KMG-IV): sequencing the most valuable type-strain genomes for metagenomic binning, comparative biology and taxonomic classification.</title>
        <authorList>
            <person name="Goeker M."/>
        </authorList>
    </citation>
    <scope>NUCLEOTIDE SEQUENCE [LARGE SCALE GENOMIC DNA]</scope>
    <source>
        <strain evidence="6 7">DSM 23494</strain>
    </source>
</reference>
<dbReference type="Pfam" id="PF00126">
    <property type="entry name" value="HTH_1"/>
    <property type="match status" value="1"/>
</dbReference>
<dbReference type="Proteomes" id="UP001238088">
    <property type="component" value="Unassembled WGS sequence"/>
</dbReference>
<dbReference type="EMBL" id="JAUSUB010000023">
    <property type="protein sequence ID" value="MDQ0272421.1"/>
    <property type="molecule type" value="Genomic_DNA"/>
</dbReference>
<dbReference type="PRINTS" id="PR00039">
    <property type="entry name" value="HTHLYSR"/>
</dbReference>
<evidence type="ECO:0000256" key="4">
    <source>
        <dbReference type="ARBA" id="ARBA00023163"/>
    </source>
</evidence>
<dbReference type="Pfam" id="PF03466">
    <property type="entry name" value="LysR_substrate"/>
    <property type="match status" value="1"/>
</dbReference>
<dbReference type="InterPro" id="IPR005119">
    <property type="entry name" value="LysR_subst-bd"/>
</dbReference>
<dbReference type="PROSITE" id="PS50931">
    <property type="entry name" value="HTH_LYSR"/>
    <property type="match status" value="1"/>
</dbReference>
<dbReference type="NCBIfam" id="NF047520">
    <property type="entry name" value="trans_act_CidR"/>
    <property type="match status" value="1"/>
</dbReference>
<dbReference type="PANTHER" id="PTHR30419:SF8">
    <property type="entry name" value="NITROGEN ASSIMILATION TRANSCRIPTIONAL ACTIVATOR-RELATED"/>
    <property type="match status" value="1"/>
</dbReference>
<evidence type="ECO:0000256" key="1">
    <source>
        <dbReference type="ARBA" id="ARBA00009437"/>
    </source>
</evidence>
<organism evidence="6 7">
    <name type="scientific">Cytobacillus purgationiresistens</name>
    <dbReference type="NCBI Taxonomy" id="863449"/>
    <lineage>
        <taxon>Bacteria</taxon>
        <taxon>Bacillati</taxon>
        <taxon>Bacillota</taxon>
        <taxon>Bacilli</taxon>
        <taxon>Bacillales</taxon>
        <taxon>Bacillaceae</taxon>
        <taxon>Cytobacillus</taxon>
    </lineage>
</organism>
<dbReference type="SUPFAM" id="SSF53850">
    <property type="entry name" value="Periplasmic binding protein-like II"/>
    <property type="match status" value="1"/>
</dbReference>
<dbReference type="GO" id="GO:0003677">
    <property type="term" value="F:DNA binding"/>
    <property type="evidence" value="ECO:0007669"/>
    <property type="project" value="UniProtKB-KW"/>
</dbReference>
<dbReference type="InterPro" id="IPR050950">
    <property type="entry name" value="HTH-type_LysR_regulators"/>
</dbReference>
<evidence type="ECO:0000256" key="3">
    <source>
        <dbReference type="ARBA" id="ARBA00023125"/>
    </source>
</evidence>
<protein>
    <submittedName>
        <fullName evidence="6">DNA-binding transcriptional LysR family regulator</fullName>
    </submittedName>
</protein>
<keyword evidence="2" id="KW-0805">Transcription regulation</keyword>
<dbReference type="InterPro" id="IPR000847">
    <property type="entry name" value="LysR_HTH_N"/>
</dbReference>
<sequence>MDVQHLKYFVAVAIEGSFTKAAQKLYVTQPTISKMVKNIEEELGVVLFERTGKVAKLTDVGEVILAQAQNIIHSFDHLTSEINDLSDLKTGMIKIGLPPMVGASFFPQVIRDFYMKYPRIKIQLVEDGAKIVEHDIANGLLDLGVVVLPTNHDLFHVYPFASEHLQLLIHVSNPLSQKDSVGLSKLAGESFILFQKGFTLHDRIVMECVKAGFQPNVVYESSQWDFISGMVSANLGIALLPESICKQIMHPSIKVMNLIQPSIPWELGIIWRKNRYLSFAAKEWITFTQSFMNKEERNK</sequence>
<accession>A0ABU0ANW2</accession>
<dbReference type="RefSeq" id="WP_307477743.1">
    <property type="nucleotide sequence ID" value="NZ_JAUSUB010000023.1"/>
</dbReference>
<evidence type="ECO:0000313" key="7">
    <source>
        <dbReference type="Proteomes" id="UP001238088"/>
    </source>
</evidence>
<dbReference type="SUPFAM" id="SSF46785">
    <property type="entry name" value="Winged helix' DNA-binding domain"/>
    <property type="match status" value="1"/>
</dbReference>
<comment type="similarity">
    <text evidence="1">Belongs to the LysR transcriptional regulatory family.</text>
</comment>
<dbReference type="PANTHER" id="PTHR30419">
    <property type="entry name" value="HTH-TYPE TRANSCRIPTIONAL REGULATOR YBHD"/>
    <property type="match status" value="1"/>
</dbReference>
<gene>
    <name evidence="6" type="ORF">J2S17_004313</name>
</gene>
<name>A0ABU0ANW2_9BACI</name>
<keyword evidence="4" id="KW-0804">Transcription</keyword>
<dbReference type="InterPro" id="IPR036390">
    <property type="entry name" value="WH_DNA-bd_sf"/>
</dbReference>
<keyword evidence="7" id="KW-1185">Reference proteome</keyword>
<feature type="domain" description="HTH lysR-type" evidence="5">
    <location>
        <begin position="1"/>
        <end position="58"/>
    </location>
</feature>
<evidence type="ECO:0000259" key="5">
    <source>
        <dbReference type="PROSITE" id="PS50931"/>
    </source>
</evidence>
<keyword evidence="3 6" id="KW-0238">DNA-binding</keyword>
<proteinExistence type="inferred from homology"/>
<dbReference type="InterPro" id="IPR036388">
    <property type="entry name" value="WH-like_DNA-bd_sf"/>
</dbReference>
<dbReference type="CDD" id="cd08438">
    <property type="entry name" value="PBP2_CidR"/>
    <property type="match status" value="1"/>
</dbReference>
<comment type="caution">
    <text evidence="6">The sequence shown here is derived from an EMBL/GenBank/DDBJ whole genome shotgun (WGS) entry which is preliminary data.</text>
</comment>
<dbReference type="Gene3D" id="3.40.190.290">
    <property type="match status" value="1"/>
</dbReference>
<dbReference type="Gene3D" id="1.10.10.10">
    <property type="entry name" value="Winged helix-like DNA-binding domain superfamily/Winged helix DNA-binding domain"/>
    <property type="match status" value="1"/>
</dbReference>
<evidence type="ECO:0000256" key="2">
    <source>
        <dbReference type="ARBA" id="ARBA00023015"/>
    </source>
</evidence>
<evidence type="ECO:0000313" key="6">
    <source>
        <dbReference type="EMBL" id="MDQ0272421.1"/>
    </source>
</evidence>